<evidence type="ECO:0000256" key="2">
    <source>
        <dbReference type="ARBA" id="ARBA00023002"/>
    </source>
</evidence>
<dbReference type="NCBIfam" id="NF007161">
    <property type="entry name" value="PRK09599.1"/>
    <property type="match status" value="1"/>
</dbReference>
<sequence length="339" mass="35746">MQIGMVGLGRMGANLVRRLMHAGHDCVVFDINPDTVKELQGEGATGASSLADLVARLAKPRAVWVMVPAGEITGKTVSDLAAHMEPGDVVIDGGNSYYRDDIARSGALSETGIHYVDAGTSGGVWGLERGYCLMIGGQDQIVDRLRPIFEAIAPGVDAAPRTPGRDGTCAPSEHGYLHCGPAGAGHFVKMVHNGIEYGVMAAYAEGLNVLKNANAGTASRQADAETAPLEQPEYYRYDIDLAEVAEVWRRGSVIGSWLLDLTAAALLRSPTLDEFSGQVSDSGEGRWTAVAAVEEGVPAPTLATALFSRFGSRDLDHFANQVLSAMRNGFGGHAERPAG</sequence>
<comment type="similarity">
    <text evidence="1">Belongs to the 6-phosphogluconate dehydrogenase family.</text>
</comment>
<keyword evidence="2" id="KW-0560">Oxidoreductase</keyword>
<dbReference type="NCBIfam" id="TIGR00872">
    <property type="entry name" value="gnd_rel"/>
    <property type="match status" value="1"/>
</dbReference>
<dbReference type="SUPFAM" id="SSF48179">
    <property type="entry name" value="6-phosphogluconate dehydrogenase C-terminal domain-like"/>
    <property type="match status" value="1"/>
</dbReference>
<gene>
    <name evidence="5" type="primary">gnd</name>
    <name evidence="5" type="ORF">CTZ28_16620</name>
</gene>
<dbReference type="AlphaFoldDB" id="A0A3M0I6C8"/>
<dbReference type="SUPFAM" id="SSF51735">
    <property type="entry name" value="NAD(P)-binding Rossmann-fold domains"/>
    <property type="match status" value="1"/>
</dbReference>
<name>A0A3M0I6C8_9ACTN</name>
<dbReference type="InterPro" id="IPR013328">
    <property type="entry name" value="6PGD_dom2"/>
</dbReference>
<dbReference type="InterPro" id="IPR036291">
    <property type="entry name" value="NAD(P)-bd_dom_sf"/>
</dbReference>
<dbReference type="SMART" id="SM01350">
    <property type="entry name" value="6PGD"/>
    <property type="match status" value="1"/>
</dbReference>
<keyword evidence="3" id="KW-0311">Gluconate utilization</keyword>
<dbReference type="RefSeq" id="WP_121890211.1">
    <property type="nucleotide sequence ID" value="NZ_PENI01000009.1"/>
</dbReference>
<organism evidence="5 6">
    <name type="scientific">Streptomyces shenzhenensis</name>
    <dbReference type="NCBI Taxonomy" id="943815"/>
    <lineage>
        <taxon>Bacteria</taxon>
        <taxon>Bacillati</taxon>
        <taxon>Actinomycetota</taxon>
        <taxon>Actinomycetes</taxon>
        <taxon>Kitasatosporales</taxon>
        <taxon>Streptomycetaceae</taxon>
        <taxon>Streptomyces</taxon>
    </lineage>
</organism>
<proteinExistence type="inferred from homology"/>
<dbReference type="Gene3D" id="1.10.1040.10">
    <property type="entry name" value="N-(1-d-carboxylethyl)-l-norvaline Dehydrogenase, domain 2"/>
    <property type="match status" value="1"/>
</dbReference>
<evidence type="ECO:0000259" key="4">
    <source>
        <dbReference type="SMART" id="SM01350"/>
    </source>
</evidence>
<evidence type="ECO:0000313" key="6">
    <source>
        <dbReference type="Proteomes" id="UP000270471"/>
    </source>
</evidence>
<evidence type="ECO:0000256" key="1">
    <source>
        <dbReference type="ARBA" id="ARBA00008419"/>
    </source>
</evidence>
<protein>
    <submittedName>
        <fullName evidence="5">6-phosphogluconate dehydrogenase (Decarboxylating)</fullName>
    </submittedName>
</protein>
<dbReference type="GO" id="GO:0019521">
    <property type="term" value="P:D-gluconate metabolic process"/>
    <property type="evidence" value="ECO:0007669"/>
    <property type="project" value="UniProtKB-KW"/>
</dbReference>
<dbReference type="EMBL" id="PENI01000009">
    <property type="protein sequence ID" value="RMB84777.1"/>
    <property type="molecule type" value="Genomic_DNA"/>
</dbReference>
<reference evidence="5 6" key="1">
    <citation type="submission" date="2017-11" db="EMBL/GenBank/DDBJ databases">
        <title>Draft genome of actinobacteria isolated from guarana (Paullinia cupana (Mart.) Ducke.</title>
        <authorList>
            <person name="Siqueira K.A."/>
            <person name="Liotti R.G."/>
            <person name="Mendes T.A.O."/>
            <person name="Soares M.A."/>
        </authorList>
    </citation>
    <scope>NUCLEOTIDE SEQUENCE [LARGE SCALE GENOMIC DNA]</scope>
    <source>
        <strain evidence="5 6">193</strain>
    </source>
</reference>
<dbReference type="InterPro" id="IPR004849">
    <property type="entry name" value="6DGDH_YqeC"/>
</dbReference>
<dbReference type="OrthoDB" id="9804542at2"/>
<dbReference type="Pfam" id="PF03446">
    <property type="entry name" value="NAD_binding_2"/>
    <property type="match status" value="1"/>
</dbReference>
<dbReference type="Pfam" id="PF00393">
    <property type="entry name" value="6PGD"/>
    <property type="match status" value="2"/>
</dbReference>
<evidence type="ECO:0000256" key="3">
    <source>
        <dbReference type="ARBA" id="ARBA00023064"/>
    </source>
</evidence>
<dbReference type="GO" id="GO:0006098">
    <property type="term" value="P:pentose-phosphate shunt"/>
    <property type="evidence" value="ECO:0007669"/>
    <property type="project" value="InterPro"/>
</dbReference>
<dbReference type="GO" id="GO:0050661">
    <property type="term" value="F:NADP binding"/>
    <property type="evidence" value="ECO:0007669"/>
    <property type="project" value="InterPro"/>
</dbReference>
<dbReference type="InterPro" id="IPR006115">
    <property type="entry name" value="6PGDH_NADP-bd"/>
</dbReference>
<dbReference type="Gene3D" id="3.40.50.720">
    <property type="entry name" value="NAD(P)-binding Rossmann-like Domain"/>
    <property type="match status" value="1"/>
</dbReference>
<dbReference type="GO" id="GO:0004616">
    <property type="term" value="F:phosphogluconate dehydrogenase (decarboxylating) activity"/>
    <property type="evidence" value="ECO:0007669"/>
    <property type="project" value="InterPro"/>
</dbReference>
<keyword evidence="6" id="KW-1185">Reference proteome</keyword>
<dbReference type="Proteomes" id="UP000270471">
    <property type="component" value="Unassembled WGS sequence"/>
</dbReference>
<evidence type="ECO:0000313" key="5">
    <source>
        <dbReference type="EMBL" id="RMB84777.1"/>
    </source>
</evidence>
<dbReference type="PANTHER" id="PTHR11811">
    <property type="entry name" value="6-PHOSPHOGLUCONATE DEHYDROGENASE"/>
    <property type="match status" value="1"/>
</dbReference>
<dbReference type="InterPro" id="IPR006183">
    <property type="entry name" value="Pgluconate_DH"/>
</dbReference>
<comment type="caution">
    <text evidence="5">The sequence shown here is derived from an EMBL/GenBank/DDBJ whole genome shotgun (WGS) entry which is preliminary data.</text>
</comment>
<dbReference type="InterPro" id="IPR006114">
    <property type="entry name" value="6PGDH_C"/>
</dbReference>
<dbReference type="PRINTS" id="PR00076">
    <property type="entry name" value="6PGDHDRGNASE"/>
</dbReference>
<accession>A0A3M0I6C8</accession>
<feature type="domain" description="6-phosphogluconate dehydrogenase C-terminal" evidence="4">
    <location>
        <begin position="185"/>
        <end position="334"/>
    </location>
</feature>
<dbReference type="InterPro" id="IPR008927">
    <property type="entry name" value="6-PGluconate_DH-like_C_sf"/>
</dbReference>